<dbReference type="SMR" id="A0A015L7C8"/>
<gene>
    <name evidence="2" type="ORF">RirG_104840</name>
</gene>
<dbReference type="OrthoDB" id="1022638at2759"/>
<keyword evidence="3" id="KW-1185">Reference proteome</keyword>
<dbReference type="PANTHER" id="PTHR24410:SF23">
    <property type="entry name" value="BTB DOMAIN-CONTAINING PROTEIN-RELATED"/>
    <property type="match status" value="1"/>
</dbReference>
<dbReference type="EMBL" id="JEMT01017276">
    <property type="protein sequence ID" value="EXX68471.1"/>
    <property type="molecule type" value="Genomic_DNA"/>
</dbReference>
<dbReference type="SMART" id="SM00225">
    <property type="entry name" value="BTB"/>
    <property type="match status" value="1"/>
</dbReference>
<dbReference type="InterPro" id="IPR013320">
    <property type="entry name" value="ConA-like_dom_sf"/>
</dbReference>
<feature type="domain" description="BTB" evidence="1">
    <location>
        <begin position="20"/>
        <end position="88"/>
    </location>
</feature>
<sequence length="458" mass="52813">MKGYSLEQDLRLLFNNPKYSDIEILCKDEKKLYASRIILAARSEVFDGLFYNGMKESYENQIFFPTVDSSTMEIILEYTYTGSIKEECLTIDNIVEAFSAADYFQLLKLQEFIIRTVKNTLEKDYKNNYSPELFSKVVDTMVLTENNVLLNLLVETVSTIPLNTIEFGRLSIKALQYLLSCTHKKKKPFATPEYEVFRYSAILAAKQVSNDAFITLTKQLPTLKQINKSYKVKNGSPDDVNRQEIAKELKPLVKFIDFGQIQIKIIIDIIEPLEITPSVRVYGHQIRSQNSGINYIRGIPSLYKFAYVWDRSRCGSNLIIEDNGEVVQAASDCRNYQSVKAKIAFESKELFEWEITVEVFRDTVWVGLTSRKGFAWAIGSDGSYYNADSKTKEKTKNYCRPFGQGTKVIVHLDMNKRTCAFTVDNIRYPIISKWDNLPSKVYPLVFLNYPSRIRIQPR</sequence>
<dbReference type="PROSITE" id="PS50097">
    <property type="entry name" value="BTB"/>
    <property type="match status" value="1"/>
</dbReference>
<dbReference type="InterPro" id="IPR043136">
    <property type="entry name" value="B30.2/SPRY_sf"/>
</dbReference>
<dbReference type="SUPFAM" id="SSF54695">
    <property type="entry name" value="POZ domain"/>
    <property type="match status" value="1"/>
</dbReference>
<dbReference type="Pfam" id="PF00651">
    <property type="entry name" value="BTB"/>
    <property type="match status" value="1"/>
</dbReference>
<dbReference type="Proteomes" id="UP000022910">
    <property type="component" value="Unassembled WGS sequence"/>
</dbReference>
<dbReference type="InterPro" id="IPR000210">
    <property type="entry name" value="BTB/POZ_dom"/>
</dbReference>
<dbReference type="STRING" id="1432141.A0A015L7C8"/>
<evidence type="ECO:0000313" key="3">
    <source>
        <dbReference type="Proteomes" id="UP000022910"/>
    </source>
</evidence>
<dbReference type="PANTHER" id="PTHR24410">
    <property type="entry name" value="HL07962P-RELATED"/>
    <property type="match status" value="1"/>
</dbReference>
<dbReference type="Gene3D" id="2.60.120.920">
    <property type="match status" value="1"/>
</dbReference>
<dbReference type="Gene3D" id="3.30.710.10">
    <property type="entry name" value="Potassium Channel Kv1.1, Chain A"/>
    <property type="match status" value="1"/>
</dbReference>
<dbReference type="InterPro" id="IPR011333">
    <property type="entry name" value="SKP1/BTB/POZ_sf"/>
</dbReference>
<name>A0A015L7C8_RHIIW</name>
<comment type="caution">
    <text evidence="2">The sequence shown here is derived from an EMBL/GenBank/DDBJ whole genome shotgun (WGS) entry which is preliminary data.</text>
</comment>
<dbReference type="AlphaFoldDB" id="A0A015L7C8"/>
<reference evidence="2 3" key="1">
    <citation type="submission" date="2014-02" db="EMBL/GenBank/DDBJ databases">
        <title>Single nucleus genome sequencing reveals high similarity among nuclei of an endomycorrhizal fungus.</title>
        <authorList>
            <person name="Lin K."/>
            <person name="Geurts R."/>
            <person name="Zhang Z."/>
            <person name="Limpens E."/>
            <person name="Saunders D.G."/>
            <person name="Mu D."/>
            <person name="Pang E."/>
            <person name="Cao H."/>
            <person name="Cha H."/>
            <person name="Lin T."/>
            <person name="Zhou Q."/>
            <person name="Shang Y."/>
            <person name="Li Y."/>
            <person name="Ivanov S."/>
            <person name="Sharma T."/>
            <person name="Velzen R.V."/>
            <person name="Ruijter N.D."/>
            <person name="Aanen D.K."/>
            <person name="Win J."/>
            <person name="Kamoun S."/>
            <person name="Bisseling T."/>
            <person name="Huang S."/>
        </authorList>
    </citation>
    <scope>NUCLEOTIDE SEQUENCE [LARGE SCALE GENOMIC DNA]</scope>
    <source>
        <strain evidence="3">DAOM197198w</strain>
    </source>
</reference>
<organism evidence="2 3">
    <name type="scientific">Rhizophagus irregularis (strain DAOM 197198w)</name>
    <name type="common">Glomus intraradices</name>
    <dbReference type="NCBI Taxonomy" id="1432141"/>
    <lineage>
        <taxon>Eukaryota</taxon>
        <taxon>Fungi</taxon>
        <taxon>Fungi incertae sedis</taxon>
        <taxon>Mucoromycota</taxon>
        <taxon>Glomeromycotina</taxon>
        <taxon>Glomeromycetes</taxon>
        <taxon>Glomerales</taxon>
        <taxon>Glomeraceae</taxon>
        <taxon>Rhizophagus</taxon>
    </lineage>
</organism>
<proteinExistence type="predicted"/>
<evidence type="ECO:0000313" key="2">
    <source>
        <dbReference type="EMBL" id="EXX68471.1"/>
    </source>
</evidence>
<evidence type="ECO:0000259" key="1">
    <source>
        <dbReference type="PROSITE" id="PS50097"/>
    </source>
</evidence>
<dbReference type="SUPFAM" id="SSF49899">
    <property type="entry name" value="Concanavalin A-like lectins/glucanases"/>
    <property type="match status" value="1"/>
</dbReference>
<dbReference type="InterPro" id="IPR051481">
    <property type="entry name" value="BTB-POZ/Galectin-3-binding"/>
</dbReference>
<dbReference type="HOGENOM" id="CLU_027011_1_0_1"/>
<accession>A0A015L7C8</accession>
<protein>
    <recommendedName>
        <fullName evidence="1">BTB domain-containing protein</fullName>
    </recommendedName>
</protein>